<dbReference type="CDD" id="cd18673">
    <property type="entry name" value="PIN_XRN1-2-like"/>
    <property type="match status" value="1"/>
</dbReference>
<dbReference type="Pfam" id="PF03159">
    <property type="entry name" value="XRN_N"/>
    <property type="match status" value="2"/>
</dbReference>
<feature type="region of interest" description="Disordered" evidence="6">
    <location>
        <begin position="855"/>
        <end position="882"/>
    </location>
</feature>
<evidence type="ECO:0000313" key="10">
    <source>
        <dbReference type="Proteomes" id="UP001172457"/>
    </source>
</evidence>
<keyword evidence="4" id="KW-0378">Hydrolase</keyword>
<keyword evidence="3" id="KW-0540">Nuclease</keyword>
<dbReference type="InterPro" id="IPR017151">
    <property type="entry name" value="Xrn2/3/4"/>
</dbReference>
<dbReference type="GO" id="GO:0006397">
    <property type="term" value="P:mRNA processing"/>
    <property type="evidence" value="ECO:0007669"/>
    <property type="project" value="UniProtKB-KW"/>
</dbReference>
<feature type="domain" description="Xrn1 N-terminal" evidence="7">
    <location>
        <begin position="82"/>
        <end position="271"/>
    </location>
</feature>
<dbReference type="GO" id="GO:0000956">
    <property type="term" value="P:nuclear-transcribed mRNA catabolic process"/>
    <property type="evidence" value="ECO:0007669"/>
    <property type="project" value="TreeGrafter"/>
</dbReference>
<comment type="caution">
    <text evidence="9">The sequence shown here is derived from an EMBL/GenBank/DDBJ whole genome shotgun (WGS) entry which is preliminary data.</text>
</comment>
<reference evidence="9" key="1">
    <citation type="submission" date="2023-03" db="EMBL/GenBank/DDBJ databases">
        <title>Chromosome-scale reference genome and RAD-based genetic map of yellow starthistle (Centaurea solstitialis) reveal putative structural variation and QTLs associated with invader traits.</title>
        <authorList>
            <person name="Reatini B."/>
            <person name="Cang F.A."/>
            <person name="Jiang Q."/>
            <person name="Mckibben M.T.W."/>
            <person name="Barker M.S."/>
            <person name="Rieseberg L.H."/>
            <person name="Dlugosch K.M."/>
        </authorList>
    </citation>
    <scope>NUCLEOTIDE SEQUENCE</scope>
    <source>
        <strain evidence="9">CAN-66</strain>
        <tissue evidence="9">Leaf</tissue>
    </source>
</reference>
<dbReference type="Gene3D" id="3.40.50.12390">
    <property type="match status" value="2"/>
</dbReference>
<evidence type="ECO:0000259" key="7">
    <source>
        <dbReference type="Pfam" id="PF03159"/>
    </source>
</evidence>
<comment type="similarity">
    <text evidence="1">Belongs to the 5'-3' exonuclease family. XRN2/RAT1 subfamily.</text>
</comment>
<dbReference type="GO" id="GO:0004534">
    <property type="term" value="F:5'-3' RNA exonuclease activity"/>
    <property type="evidence" value="ECO:0007669"/>
    <property type="project" value="InterPro"/>
</dbReference>
<feature type="non-terminal residue" evidence="9">
    <location>
        <position position="882"/>
    </location>
</feature>
<evidence type="ECO:0000256" key="5">
    <source>
        <dbReference type="ARBA" id="ARBA00022839"/>
    </source>
</evidence>
<evidence type="ECO:0000256" key="3">
    <source>
        <dbReference type="ARBA" id="ARBA00022722"/>
    </source>
</evidence>
<keyword evidence="5" id="KW-0269">Exonuclease</keyword>
<accession>A0AA38TS80</accession>
<organism evidence="9 10">
    <name type="scientific">Centaurea solstitialis</name>
    <name type="common">yellow star-thistle</name>
    <dbReference type="NCBI Taxonomy" id="347529"/>
    <lineage>
        <taxon>Eukaryota</taxon>
        <taxon>Viridiplantae</taxon>
        <taxon>Streptophyta</taxon>
        <taxon>Embryophyta</taxon>
        <taxon>Tracheophyta</taxon>
        <taxon>Spermatophyta</taxon>
        <taxon>Magnoliopsida</taxon>
        <taxon>eudicotyledons</taxon>
        <taxon>Gunneridae</taxon>
        <taxon>Pentapetalae</taxon>
        <taxon>asterids</taxon>
        <taxon>campanulids</taxon>
        <taxon>Asterales</taxon>
        <taxon>Asteraceae</taxon>
        <taxon>Carduoideae</taxon>
        <taxon>Cardueae</taxon>
        <taxon>Centaureinae</taxon>
        <taxon>Centaurea</taxon>
    </lineage>
</organism>
<dbReference type="Gene3D" id="1.25.40.1050">
    <property type="match status" value="1"/>
</dbReference>
<dbReference type="EMBL" id="JARYMX010000003">
    <property type="protein sequence ID" value="KAJ9556677.1"/>
    <property type="molecule type" value="Genomic_DNA"/>
</dbReference>
<name>A0AA38TS80_9ASTR</name>
<evidence type="ECO:0000259" key="8">
    <source>
        <dbReference type="Pfam" id="PF17846"/>
    </source>
</evidence>
<evidence type="ECO:0000256" key="2">
    <source>
        <dbReference type="ARBA" id="ARBA00022664"/>
    </source>
</evidence>
<dbReference type="GO" id="GO:0005634">
    <property type="term" value="C:nucleus"/>
    <property type="evidence" value="ECO:0007669"/>
    <property type="project" value="InterPro"/>
</dbReference>
<sequence>MGVRGFYRWLVEKYQKIVVNANLNGREEFDNLYLDMNEIIHPCFHPEDNDILLKEAYMHISLLILFYHLSIYMHTHIYLKCINNRNFLYPATYEKVFGNIFEYIDRILQIVRPRKLLFMSIDGVAPRAKMNQQRIRRFRNAKDREILGKEEDRLRRQYELEGRHLLPIEESEVSDSNVISPGTEFMSELSKQLQTYIRTRISSHPTWKRLKVILSDANVPGEGEHKIMSFIRHQRTCPGYNPDTSHVLYGLDTDFIMLALATHEVHFSILRPLDENVLVKDLNQHGLKDTVGRMSNLEEIHAKKPYQFLHVWILREYLNLDFKMMNLPENFESDIDRLIDDFIFICFFIGNDFLPHMPTLDIREGAIDLLIHVYKEEFKDLGGYLVDVQKVNDINGGYISLKRVEKFILAVGAYEDIIFMERSKFHENKLRRMRLENARGNVEEDYLGVGSNGDSSSIVRLADHNVLIVKNTKMLKKELKSYAQRISDLYRNGGVTDVVKLGDSGWKNRYYKYKFSADTEQDMENMRKILVEKYAEGLCWVLLYYFSDVPSFFPYHYGPFASDLKGLSSTKPILRKGLPFKPFDQLMAILPPMSSHVLPVAYQSLMTDEDSSILDFYPTEFDIDTDGKSFFLGDMCFHYGVFITLKGVCKLPFIDEERLLVATKKIEKELSEEEAKRNAENVDLLFVHSSEHLALQIINVTGSVEQNTLINIEACLSGDINGFVHLKQESENVSDSKAFANDRDVLCVDYHPPWCSGLHIPCILEGVTIPETVVSESDIQERPLWHDTRRRHGRGINRSHNHVQDAKRNHSVVGFRSLPCPEVITKGGGNGWSPRGRGYNATRTVQKEQTSIPSFWDTYGRGSRGNRNGHQIDGTQPTNKDR</sequence>
<dbReference type="InterPro" id="IPR004859">
    <property type="entry name" value="Xrn1_N"/>
</dbReference>
<dbReference type="PANTHER" id="PTHR12341:SF62">
    <property type="entry name" value="5'-3' EXORIBONUCLEASE 3-LIKE"/>
    <property type="match status" value="1"/>
</dbReference>
<dbReference type="InterPro" id="IPR041412">
    <property type="entry name" value="Xrn1_helical"/>
</dbReference>
<dbReference type="Proteomes" id="UP001172457">
    <property type="component" value="Chromosome 3"/>
</dbReference>
<feature type="domain" description="Xrn1 helical" evidence="8">
    <location>
        <begin position="333"/>
        <end position="779"/>
    </location>
</feature>
<evidence type="ECO:0000313" key="9">
    <source>
        <dbReference type="EMBL" id="KAJ9556677.1"/>
    </source>
</evidence>
<dbReference type="GO" id="GO:0003723">
    <property type="term" value="F:RNA binding"/>
    <property type="evidence" value="ECO:0007669"/>
    <property type="project" value="TreeGrafter"/>
</dbReference>
<evidence type="ECO:0000256" key="4">
    <source>
        <dbReference type="ARBA" id="ARBA00022801"/>
    </source>
</evidence>
<keyword evidence="2" id="KW-0507">mRNA processing</keyword>
<protein>
    <submittedName>
        <fullName evidence="9">Uncharacterized protein</fullName>
    </submittedName>
</protein>
<keyword evidence="10" id="KW-1185">Reference proteome</keyword>
<proteinExistence type="inferred from homology"/>
<dbReference type="AlphaFoldDB" id="A0AA38TS80"/>
<dbReference type="InterPro" id="IPR027073">
    <property type="entry name" value="5_3_exoribonuclease"/>
</dbReference>
<dbReference type="PANTHER" id="PTHR12341">
    <property type="entry name" value="5'-&gt;3' EXORIBONUCLEASE"/>
    <property type="match status" value="1"/>
</dbReference>
<dbReference type="PIRSF" id="PIRSF037239">
    <property type="entry name" value="Exonuclease_Xrn2"/>
    <property type="match status" value="1"/>
</dbReference>
<gene>
    <name evidence="9" type="ORF">OSB04_011291</name>
</gene>
<evidence type="ECO:0000256" key="6">
    <source>
        <dbReference type="SAM" id="MobiDB-lite"/>
    </source>
</evidence>
<feature type="compositionally biased region" description="Polar residues" evidence="6">
    <location>
        <begin position="865"/>
        <end position="882"/>
    </location>
</feature>
<dbReference type="Pfam" id="PF17846">
    <property type="entry name" value="XRN_M"/>
    <property type="match status" value="1"/>
</dbReference>
<evidence type="ECO:0000256" key="1">
    <source>
        <dbReference type="ARBA" id="ARBA00006994"/>
    </source>
</evidence>
<feature type="domain" description="Xrn1 N-terminal" evidence="7">
    <location>
        <begin position="1"/>
        <end position="50"/>
    </location>
</feature>